<keyword evidence="2" id="KW-1185">Reference proteome</keyword>
<evidence type="ECO:0000313" key="1">
    <source>
        <dbReference type="EMBL" id="KAI5684418.1"/>
    </source>
</evidence>
<organism evidence="1 2">
    <name type="scientific">Catharanthus roseus</name>
    <name type="common">Madagascar periwinkle</name>
    <name type="synonym">Vinca rosea</name>
    <dbReference type="NCBI Taxonomy" id="4058"/>
    <lineage>
        <taxon>Eukaryota</taxon>
        <taxon>Viridiplantae</taxon>
        <taxon>Streptophyta</taxon>
        <taxon>Embryophyta</taxon>
        <taxon>Tracheophyta</taxon>
        <taxon>Spermatophyta</taxon>
        <taxon>Magnoliopsida</taxon>
        <taxon>eudicotyledons</taxon>
        <taxon>Gunneridae</taxon>
        <taxon>Pentapetalae</taxon>
        <taxon>asterids</taxon>
        <taxon>lamiids</taxon>
        <taxon>Gentianales</taxon>
        <taxon>Apocynaceae</taxon>
        <taxon>Rauvolfioideae</taxon>
        <taxon>Vinceae</taxon>
        <taxon>Catharanthinae</taxon>
        <taxon>Catharanthus</taxon>
    </lineage>
</organism>
<evidence type="ECO:0000313" key="2">
    <source>
        <dbReference type="Proteomes" id="UP001060085"/>
    </source>
</evidence>
<proteinExistence type="predicted"/>
<protein>
    <submittedName>
        <fullName evidence="1">Uncharacterized protein</fullName>
    </submittedName>
</protein>
<gene>
    <name evidence="1" type="ORF">M9H77_05646</name>
</gene>
<reference evidence="2" key="1">
    <citation type="journal article" date="2023" name="Nat. Plants">
        <title>Single-cell RNA sequencing provides a high-resolution roadmap for understanding the multicellular compartmentation of specialized metabolism.</title>
        <authorList>
            <person name="Sun S."/>
            <person name="Shen X."/>
            <person name="Li Y."/>
            <person name="Li Y."/>
            <person name="Wang S."/>
            <person name="Li R."/>
            <person name="Zhang H."/>
            <person name="Shen G."/>
            <person name="Guo B."/>
            <person name="Wei J."/>
            <person name="Xu J."/>
            <person name="St-Pierre B."/>
            <person name="Chen S."/>
            <person name="Sun C."/>
        </authorList>
    </citation>
    <scope>NUCLEOTIDE SEQUENCE [LARGE SCALE GENOMIC DNA]</scope>
</reference>
<dbReference type="Proteomes" id="UP001060085">
    <property type="component" value="Linkage Group LG01"/>
</dbReference>
<sequence>MITPKQKKYTIKKCYTKYHSNPARIICFPIQIPKAISGICCAVENRFGSVEVIGAAHILGGARICFSDVLSPVDGILMLLLQNNQYRYKEVQLLVILESA</sequence>
<comment type="caution">
    <text evidence="1">The sequence shown here is derived from an EMBL/GenBank/DDBJ whole genome shotgun (WGS) entry which is preliminary data.</text>
</comment>
<accession>A0ACC0CI10</accession>
<dbReference type="EMBL" id="CM044701">
    <property type="protein sequence ID" value="KAI5684418.1"/>
    <property type="molecule type" value="Genomic_DNA"/>
</dbReference>
<name>A0ACC0CI10_CATRO</name>